<evidence type="ECO:0000313" key="1">
    <source>
        <dbReference type="EMBL" id="KZN45413.1"/>
    </source>
</evidence>
<evidence type="ECO:0000313" key="2">
    <source>
        <dbReference type="Proteomes" id="UP000076503"/>
    </source>
</evidence>
<dbReference type="PATRIC" id="fig|1365251.3.peg.5006"/>
<accession>A0A162A7K7</accession>
<organism evidence="1 2">
    <name type="scientific">Pseudoalteromonas luteoviolacea H33</name>
    <dbReference type="NCBI Taxonomy" id="1365251"/>
    <lineage>
        <taxon>Bacteria</taxon>
        <taxon>Pseudomonadati</taxon>
        <taxon>Pseudomonadota</taxon>
        <taxon>Gammaproteobacteria</taxon>
        <taxon>Alteromonadales</taxon>
        <taxon>Pseudoalteromonadaceae</taxon>
        <taxon>Pseudoalteromonas</taxon>
    </lineage>
</organism>
<name>A0A162A7K7_9GAMM</name>
<protein>
    <submittedName>
        <fullName evidence="1">Uncharacterized protein</fullName>
    </submittedName>
</protein>
<gene>
    <name evidence="1" type="ORF">N476_05185</name>
</gene>
<dbReference type="AlphaFoldDB" id="A0A162A7K7"/>
<dbReference type="EMBL" id="AUXZ01000130">
    <property type="protein sequence ID" value="KZN45413.1"/>
    <property type="molecule type" value="Genomic_DNA"/>
</dbReference>
<sequence>MLLMCLIAYRLLSSLYTFLEVSGISSKKVKLKPEHYMNDAYPCFWQGKHRFLTLITY</sequence>
<reference evidence="1 2" key="1">
    <citation type="submission" date="2013-07" db="EMBL/GenBank/DDBJ databases">
        <title>Comparative Genomic and Metabolomic Analysis of Twelve Strains of Pseudoalteromonas luteoviolacea.</title>
        <authorList>
            <person name="Vynne N.G."/>
            <person name="Mansson M."/>
            <person name="Gram L."/>
        </authorList>
    </citation>
    <scope>NUCLEOTIDE SEQUENCE [LARGE SCALE GENOMIC DNA]</scope>
    <source>
        <strain evidence="1 2">H33</strain>
    </source>
</reference>
<proteinExistence type="predicted"/>
<comment type="caution">
    <text evidence="1">The sequence shown here is derived from an EMBL/GenBank/DDBJ whole genome shotgun (WGS) entry which is preliminary data.</text>
</comment>
<dbReference type="Proteomes" id="UP000076503">
    <property type="component" value="Unassembled WGS sequence"/>
</dbReference>